<evidence type="ECO:0000313" key="1">
    <source>
        <dbReference type="EMBL" id="KJE19967.1"/>
    </source>
</evidence>
<proteinExistence type="predicted"/>
<dbReference type="InterPro" id="IPR011990">
    <property type="entry name" value="TPR-like_helical_dom_sf"/>
</dbReference>
<dbReference type="SUPFAM" id="SSF81901">
    <property type="entry name" value="HCP-like"/>
    <property type="match status" value="1"/>
</dbReference>
<dbReference type="Gene3D" id="1.25.40.10">
    <property type="entry name" value="Tetratricopeptide repeat domain"/>
    <property type="match status" value="1"/>
</dbReference>
<evidence type="ECO:0000313" key="2">
    <source>
        <dbReference type="Proteomes" id="UP000032545"/>
    </source>
</evidence>
<reference evidence="2" key="1">
    <citation type="submission" date="2015-02" db="EMBL/GenBank/DDBJ databases">
        <title>Draft Genome of Frankia sp. CpI1-S.</title>
        <authorList>
            <person name="Oshone R.T."/>
            <person name="Ngom M."/>
            <person name="Ghodhbane-Gtari F."/>
            <person name="Gtari M."/>
            <person name="Morris K."/>
            <person name="Thomas K."/>
            <person name="Sen A."/>
            <person name="Tisa L.S."/>
        </authorList>
    </citation>
    <scope>NUCLEOTIDE SEQUENCE [LARGE SCALE GENOMIC DNA]</scope>
    <source>
        <strain evidence="2">CpI1-S</strain>
    </source>
</reference>
<organism evidence="1 2">
    <name type="scientific">Frankia torreyi</name>
    <dbReference type="NCBI Taxonomy" id="1856"/>
    <lineage>
        <taxon>Bacteria</taxon>
        <taxon>Bacillati</taxon>
        <taxon>Actinomycetota</taxon>
        <taxon>Actinomycetes</taxon>
        <taxon>Frankiales</taxon>
        <taxon>Frankiaceae</taxon>
        <taxon>Frankia</taxon>
    </lineage>
</organism>
<dbReference type="OrthoDB" id="3964962at2"/>
<comment type="caution">
    <text evidence="1">The sequence shown here is derived from an EMBL/GenBank/DDBJ whole genome shotgun (WGS) entry which is preliminary data.</text>
</comment>
<protein>
    <submittedName>
        <fullName evidence="1">Tetratricopeptide repeat-containing protein</fullName>
    </submittedName>
</protein>
<dbReference type="RefSeq" id="WP_044888169.1">
    <property type="nucleotide sequence ID" value="NZ_JYFN01000076.1"/>
</dbReference>
<gene>
    <name evidence="1" type="ORF">FF36_05730</name>
</gene>
<reference evidence="1 2" key="2">
    <citation type="journal article" date="2016" name="Genome Announc.">
        <title>Permanent Draft Genome Sequences for Two Variants of Frankia sp. Strain CpI1, the First Frankia Strain Isolated from Root Nodules of Comptonia peregrina.</title>
        <authorList>
            <person name="Oshone R."/>
            <person name="Hurst S.G.IV."/>
            <person name="Abebe-Akele F."/>
            <person name="Simpson S."/>
            <person name="Morris K."/>
            <person name="Thomas W.K."/>
            <person name="Tisa L.S."/>
        </authorList>
    </citation>
    <scope>NUCLEOTIDE SEQUENCE [LARGE SCALE GENOMIC DNA]</scope>
    <source>
        <strain evidence="2">CpI1-S</strain>
    </source>
</reference>
<dbReference type="AlphaFoldDB" id="A0A0D8B9B0"/>
<accession>A0A0D8B9B0</accession>
<dbReference type="EMBL" id="JYFN01000076">
    <property type="protein sequence ID" value="KJE19967.1"/>
    <property type="molecule type" value="Genomic_DNA"/>
</dbReference>
<dbReference type="Proteomes" id="UP000032545">
    <property type="component" value="Unassembled WGS sequence"/>
</dbReference>
<keyword evidence="2" id="KW-1185">Reference proteome</keyword>
<name>A0A0D8B9B0_9ACTN</name>
<dbReference type="PATRIC" id="fig|1502723.3.peg.6348"/>
<sequence>MRWWRDVAWARERAGDSDGAAWAYRQLASTGDTELLRRLGRTREQARDHDRAAWAYEQIADAGDPTALHDLARVRRAAGDRPGMRRAYLRAVDAGDTDALRPLTDAMGADAGPLLRYGLEPDGRVSPPWW</sequence>